<proteinExistence type="inferred from homology"/>
<dbReference type="SUPFAM" id="SSF46785">
    <property type="entry name" value="Winged helix' DNA-binding domain"/>
    <property type="match status" value="1"/>
</dbReference>
<dbReference type="PROSITE" id="PS50061">
    <property type="entry name" value="ETS_DOMAIN_3"/>
    <property type="match status" value="1"/>
</dbReference>
<dbReference type="EMBL" id="CACRXK020002349">
    <property type="protein sequence ID" value="CAB3993891.1"/>
    <property type="molecule type" value="Genomic_DNA"/>
</dbReference>
<dbReference type="InterPro" id="IPR036388">
    <property type="entry name" value="WH-like_DNA-bd_sf"/>
</dbReference>
<evidence type="ECO:0000256" key="1">
    <source>
        <dbReference type="ARBA" id="ARBA00005562"/>
    </source>
</evidence>
<dbReference type="GO" id="GO:0000981">
    <property type="term" value="F:DNA-binding transcription factor activity, RNA polymerase II-specific"/>
    <property type="evidence" value="ECO:0007669"/>
    <property type="project" value="TreeGrafter"/>
</dbReference>
<accession>A0A6S7HDP6</accession>
<dbReference type="SMART" id="SM00413">
    <property type="entry name" value="ETS"/>
    <property type="match status" value="1"/>
</dbReference>
<dbReference type="OrthoDB" id="8196042at2759"/>
<dbReference type="GO" id="GO:0005634">
    <property type="term" value="C:nucleus"/>
    <property type="evidence" value="ECO:0007669"/>
    <property type="project" value="UniProtKB-SubCell"/>
</dbReference>
<keyword evidence="2 3" id="KW-0238">DNA-binding</keyword>
<dbReference type="GO" id="GO:0043565">
    <property type="term" value="F:sequence-specific DNA binding"/>
    <property type="evidence" value="ECO:0007669"/>
    <property type="project" value="InterPro"/>
</dbReference>
<keyword evidence="3" id="KW-0539">Nucleus</keyword>
<dbReference type="PRINTS" id="PR00454">
    <property type="entry name" value="ETSDOMAIN"/>
</dbReference>
<comment type="subcellular location">
    <subcellularLocation>
        <location evidence="3">Nucleus</location>
    </subcellularLocation>
</comment>
<protein>
    <submittedName>
        <fullName evidence="4">ETS-related transcription factor Elf-1-like isoform X2</fullName>
    </submittedName>
</protein>
<dbReference type="InterPro" id="IPR046328">
    <property type="entry name" value="ETS_fam"/>
</dbReference>
<organism evidence="4 5">
    <name type="scientific">Paramuricea clavata</name>
    <name type="common">Red gorgonian</name>
    <name type="synonym">Violescent sea-whip</name>
    <dbReference type="NCBI Taxonomy" id="317549"/>
    <lineage>
        <taxon>Eukaryota</taxon>
        <taxon>Metazoa</taxon>
        <taxon>Cnidaria</taxon>
        <taxon>Anthozoa</taxon>
        <taxon>Octocorallia</taxon>
        <taxon>Malacalcyonacea</taxon>
        <taxon>Plexauridae</taxon>
        <taxon>Paramuricea</taxon>
    </lineage>
</organism>
<evidence type="ECO:0000313" key="4">
    <source>
        <dbReference type="EMBL" id="CAB3993891.1"/>
    </source>
</evidence>
<dbReference type="PANTHER" id="PTHR11849">
    <property type="entry name" value="ETS"/>
    <property type="match status" value="1"/>
</dbReference>
<keyword evidence="5" id="KW-1185">Reference proteome</keyword>
<evidence type="ECO:0000313" key="5">
    <source>
        <dbReference type="Proteomes" id="UP001152795"/>
    </source>
</evidence>
<dbReference type="Proteomes" id="UP001152795">
    <property type="component" value="Unassembled WGS sequence"/>
</dbReference>
<evidence type="ECO:0000256" key="3">
    <source>
        <dbReference type="RuleBase" id="RU004019"/>
    </source>
</evidence>
<evidence type="ECO:0000256" key="2">
    <source>
        <dbReference type="ARBA" id="ARBA00023125"/>
    </source>
</evidence>
<dbReference type="Pfam" id="PF00178">
    <property type="entry name" value="Ets"/>
    <property type="match status" value="1"/>
</dbReference>
<dbReference type="Gene3D" id="1.10.10.10">
    <property type="entry name" value="Winged helix-like DNA-binding domain superfamily/Winged helix DNA-binding domain"/>
    <property type="match status" value="1"/>
</dbReference>
<dbReference type="GO" id="GO:0030154">
    <property type="term" value="P:cell differentiation"/>
    <property type="evidence" value="ECO:0007669"/>
    <property type="project" value="TreeGrafter"/>
</dbReference>
<name>A0A6S7HDP6_PARCT</name>
<dbReference type="InterPro" id="IPR000418">
    <property type="entry name" value="Ets_dom"/>
</dbReference>
<dbReference type="InterPro" id="IPR036390">
    <property type="entry name" value="WH_DNA-bd_sf"/>
</dbReference>
<dbReference type="AlphaFoldDB" id="A0A6S7HDP6"/>
<comment type="similarity">
    <text evidence="1 3">Belongs to the ETS family.</text>
</comment>
<comment type="caution">
    <text evidence="4">The sequence shown here is derived from an EMBL/GenBank/DDBJ whole genome shotgun (WGS) entry which is preliminary data.</text>
</comment>
<gene>
    <name evidence="4" type="ORF">PACLA_8A029645</name>
</gene>
<reference evidence="4" key="1">
    <citation type="submission" date="2020-04" db="EMBL/GenBank/DDBJ databases">
        <authorList>
            <person name="Alioto T."/>
            <person name="Alioto T."/>
            <person name="Gomez Garrido J."/>
        </authorList>
    </citation>
    <scope>NUCLEOTIDE SEQUENCE</scope>
    <source>
        <strain evidence="4">A484AB</strain>
    </source>
</reference>
<sequence>MAGDTGPLTTKRSKYSRSSTRKSVYLWEFLFGLLEDDECASVISWTNKLEGIFTLKNTNELAKLWGTVKNKPNMDKYKLFRAMRNYYNTGMLRKVKGRNSMYQFVSIPYETEGCETCSKPPVVGSPAEYSLTNSDWCERLTDHFERIRTADNCSRTVDYRKSTENNGKSTTENCEQMEESFNESNGYIVSRATSLSGYSMSSDSIMSTKSSDELQADLLNIDIKEQISEND</sequence>